<proteinExistence type="predicted"/>
<dbReference type="EMBL" id="JARBHB010000003">
    <property type="protein sequence ID" value="KAJ8890891.1"/>
    <property type="molecule type" value="Genomic_DNA"/>
</dbReference>
<dbReference type="Pfam" id="PF13359">
    <property type="entry name" value="DDE_Tnp_4"/>
    <property type="match status" value="1"/>
</dbReference>
<accession>A0ABQ9I2N6</accession>
<sequence length="329" mass="38335">MLRYKRMYPNRRKRRWSVHPINSARYVDGAFRNLYGTLREDSDKFFNYLRMSITSFDEFVVKCQETIVARRDLAKGLSFSVQEMMVVTLGYLASGCTYTDLHYVFRIGIATASLIVPHTCKVLWTALFSVVFPEFTQDYWYKTAENFKNNAYFPHFFRCDRWKACARYKATAFWITSFYNYKQCFSVVLLAAADANHRFMYIDVGAIIQPFFKIRPLAKRYALGHLNIPNPEIVTNASGPLPCVFVADEAFGIPVNVMRPYPRNHLTDSQRIFNYRLSTAPRFVECAFGMLTNKEDFTSSNEFKIHKLDRFTTYFSSSEGAVAWQCSKI</sequence>
<name>A0ABQ9I2N6_9NEOP</name>
<evidence type="ECO:0000259" key="3">
    <source>
        <dbReference type="Pfam" id="PF13359"/>
    </source>
</evidence>
<keyword evidence="5" id="KW-1185">Reference proteome</keyword>
<keyword evidence="2" id="KW-0479">Metal-binding</keyword>
<dbReference type="Proteomes" id="UP001159363">
    <property type="component" value="Chromosome 3"/>
</dbReference>
<comment type="cofactor">
    <cofactor evidence="1">
        <name>a divalent metal cation</name>
        <dbReference type="ChEBI" id="CHEBI:60240"/>
    </cofactor>
</comment>
<protein>
    <recommendedName>
        <fullName evidence="3">DDE Tnp4 domain-containing protein</fullName>
    </recommendedName>
</protein>
<reference evidence="4 5" key="1">
    <citation type="submission" date="2023-02" db="EMBL/GenBank/DDBJ databases">
        <title>LHISI_Scaffold_Assembly.</title>
        <authorList>
            <person name="Stuart O.P."/>
            <person name="Cleave R."/>
            <person name="Magrath M.J.L."/>
            <person name="Mikheyev A.S."/>
        </authorList>
    </citation>
    <scope>NUCLEOTIDE SEQUENCE [LARGE SCALE GENOMIC DNA]</scope>
    <source>
        <strain evidence="4">Daus_M_001</strain>
        <tissue evidence="4">Leg muscle</tissue>
    </source>
</reference>
<evidence type="ECO:0000313" key="4">
    <source>
        <dbReference type="EMBL" id="KAJ8890891.1"/>
    </source>
</evidence>
<evidence type="ECO:0000256" key="1">
    <source>
        <dbReference type="ARBA" id="ARBA00001968"/>
    </source>
</evidence>
<comment type="caution">
    <text evidence="4">The sequence shown here is derived from an EMBL/GenBank/DDBJ whole genome shotgun (WGS) entry which is preliminary data.</text>
</comment>
<evidence type="ECO:0000256" key="2">
    <source>
        <dbReference type="ARBA" id="ARBA00022723"/>
    </source>
</evidence>
<evidence type="ECO:0000313" key="5">
    <source>
        <dbReference type="Proteomes" id="UP001159363"/>
    </source>
</evidence>
<feature type="domain" description="DDE Tnp4" evidence="3">
    <location>
        <begin position="244"/>
        <end position="294"/>
    </location>
</feature>
<organism evidence="4 5">
    <name type="scientific">Dryococelus australis</name>
    <dbReference type="NCBI Taxonomy" id="614101"/>
    <lineage>
        <taxon>Eukaryota</taxon>
        <taxon>Metazoa</taxon>
        <taxon>Ecdysozoa</taxon>
        <taxon>Arthropoda</taxon>
        <taxon>Hexapoda</taxon>
        <taxon>Insecta</taxon>
        <taxon>Pterygota</taxon>
        <taxon>Neoptera</taxon>
        <taxon>Polyneoptera</taxon>
        <taxon>Phasmatodea</taxon>
        <taxon>Verophasmatodea</taxon>
        <taxon>Anareolatae</taxon>
        <taxon>Phasmatidae</taxon>
        <taxon>Eurycanthinae</taxon>
        <taxon>Dryococelus</taxon>
    </lineage>
</organism>
<gene>
    <name evidence="4" type="ORF">PR048_010400</name>
</gene>
<dbReference type="InterPro" id="IPR027806">
    <property type="entry name" value="HARBI1_dom"/>
</dbReference>